<organism evidence="1 2">
    <name type="scientific">Clavispora lusitaniae</name>
    <name type="common">Candida lusitaniae</name>
    <dbReference type="NCBI Taxonomy" id="36911"/>
    <lineage>
        <taxon>Eukaryota</taxon>
        <taxon>Fungi</taxon>
        <taxon>Dikarya</taxon>
        <taxon>Ascomycota</taxon>
        <taxon>Saccharomycotina</taxon>
        <taxon>Pichiomycetes</taxon>
        <taxon>Metschnikowiaceae</taxon>
        <taxon>Clavispora</taxon>
    </lineage>
</organism>
<name>A0ACD0WMU8_CLALS</name>
<reference evidence="2" key="1">
    <citation type="journal article" date="2019" name="MBio">
        <title>Comparative genomics for the elucidation of multidrug resistance (MDR) in Candida lusitaniae.</title>
        <authorList>
            <person name="Kannan A."/>
            <person name="Asner S.A."/>
            <person name="Trachsel E."/>
            <person name="Kelly S."/>
            <person name="Parker J."/>
            <person name="Sanglard D."/>
        </authorList>
    </citation>
    <scope>NUCLEOTIDE SEQUENCE [LARGE SCALE GENOMIC DNA]</scope>
    <source>
        <strain evidence="2">P1</strain>
    </source>
</reference>
<dbReference type="EMBL" id="CP038488">
    <property type="protein sequence ID" value="QFZ28797.1"/>
    <property type="molecule type" value="Genomic_DNA"/>
</dbReference>
<protein>
    <submittedName>
        <fullName evidence="1">Transcriptional regulator</fullName>
    </submittedName>
</protein>
<keyword evidence="2" id="KW-1185">Reference proteome</keyword>
<gene>
    <name evidence="1" type="ORF">EJF14_50012</name>
</gene>
<accession>A0ACD0WMU8</accession>
<proteinExistence type="predicted"/>
<evidence type="ECO:0000313" key="2">
    <source>
        <dbReference type="Proteomes" id="UP000326582"/>
    </source>
</evidence>
<evidence type="ECO:0000313" key="1">
    <source>
        <dbReference type="EMBL" id="QFZ28797.1"/>
    </source>
</evidence>
<sequence>MTSSLPFMPVDLPRVDASDSESPPRKRIPKELTAHGTTPSGKPRLFVCTTCTRAFARLEHLRRHERSHTKEKPFTCSVCQRKFSRRDLLLRHAQKLHAGCADAVSRLRRKSRADASVEPEEPSQEPEHEPEPEIHFNLASFDERRDIKRRMSSRGRGASFSAQSGGNYANAEAYAPDSVEFSTPQLLPTGDDSWLGSLSTIPGMEKRERNGEGLLREGGLLRDISLLRDRSMSRDGSMARDGSINGEALARDTMRSDRYDMIMRSDSVASAASFGSNDAAPPFSMNQNRGFDEPDFGYSFYDVPDTGHFAKSTRPLSPIRQEDEDGDLTCDPTNMLLPATVTEGVNFDLDFLNDIDELTQDFDVGSKFLPNGYSFYGDSVSVSSDSMSPSQLGRVVSQPGYNRTRLFTKNMRLLINKALSKYPISGIMTPTIPSNEKLEFFLVNFNNVFSAHFPFIHPSKLNEYEMMRMTAGESSSTESAVVCLPLLVATIGALMANNKNDSEHLYEASRRTIHIYLENRKNTVSDQSGHTSAVNPLWLIQSLTLSVIYGLFSDNENNVYIVIRQLNALNSLVKTSIKSNRTTLFSVNEETGSSPGELRAAHQDAKFKSYINNQSQIRIVFMIYKLTNFLLMMYNVPLTLSVNDFGSLTCPNIYDEFLWNFSSYKDFDDYAHSVGSKNDLDFYLNHSESDKILFKEVLFKLSKSEFDPSLVTHISTLSKYGFSSLVHGIFEIKQYEEMKNIDVFSILDNLTLFIDNSRNNSEVCSFASYSGDYQKLDYVLLVNFTKICAVIDFKLVKEQSWLRNYEELTKNYYNFLKSMEQIEDYQYMRVIDCCIVVMKLLLFKTERGENFETNPDRPVLFENELLFLSKSGPNEFNNMLTSSLQHQFNTSANFEKLVNWKVYDEVDFSKNSIHSQMLFHVFIILSIFAIQIAKRNQSELRTTRDNPTSDIKQLNQRYILVLQLLSKVEGFLQESFRNTKSEQEIANLYLYSSFKSEDVFANHGTNHGGNEADINGLLGNHNYFAHSLEKSLYILKIGELMLRHLYESNIKICIFKKLSESLSQVRKFLIDDETRILAL</sequence>
<dbReference type="Proteomes" id="UP000326582">
    <property type="component" value="Chromosome 5"/>
</dbReference>